<dbReference type="RefSeq" id="WP_015192150.1">
    <property type="nucleotide sequence ID" value="NC_019748.1"/>
</dbReference>
<dbReference type="EMBL" id="CP003653">
    <property type="protein sequence ID" value="AFZ34477.1"/>
    <property type="molecule type" value="Genomic_DNA"/>
</dbReference>
<dbReference type="CDD" id="cd03801">
    <property type="entry name" value="GT4_PimA-like"/>
    <property type="match status" value="1"/>
</dbReference>
<proteinExistence type="predicted"/>
<evidence type="ECO:0000313" key="3">
    <source>
        <dbReference type="Proteomes" id="UP000010473"/>
    </source>
</evidence>
<dbReference type="AlphaFoldDB" id="K9XS30"/>
<dbReference type="PANTHER" id="PTHR12526:SF622">
    <property type="entry name" value="GLYCOSYLTRANSFERASE (GROUP I)"/>
    <property type="match status" value="1"/>
</dbReference>
<dbReference type="PATRIC" id="fig|111780.3.peg.931"/>
<dbReference type="PANTHER" id="PTHR12526">
    <property type="entry name" value="GLYCOSYLTRANSFERASE"/>
    <property type="match status" value="1"/>
</dbReference>
<keyword evidence="3" id="KW-1185">Reference proteome</keyword>
<dbReference type="HOGENOM" id="CLU_009583_2_2_3"/>
<dbReference type="Pfam" id="PF13692">
    <property type="entry name" value="Glyco_trans_1_4"/>
    <property type="match status" value="1"/>
</dbReference>
<name>K9XS30_STAC7</name>
<gene>
    <name evidence="2" type="ordered locus">Sta7437_0892</name>
</gene>
<dbReference type="SUPFAM" id="SSF53756">
    <property type="entry name" value="UDP-Glycosyltransferase/glycogen phosphorylase"/>
    <property type="match status" value="1"/>
</dbReference>
<dbReference type="Pfam" id="PF13439">
    <property type="entry name" value="Glyco_transf_4"/>
    <property type="match status" value="1"/>
</dbReference>
<dbReference type="Proteomes" id="UP000010473">
    <property type="component" value="Chromosome"/>
</dbReference>
<dbReference type="eggNOG" id="COG0438">
    <property type="taxonomic scope" value="Bacteria"/>
</dbReference>
<accession>K9XS30</accession>
<dbReference type="Gene3D" id="3.40.50.2000">
    <property type="entry name" value="Glycogen Phosphorylase B"/>
    <property type="match status" value="2"/>
</dbReference>
<dbReference type="InterPro" id="IPR028098">
    <property type="entry name" value="Glyco_trans_4-like_N"/>
</dbReference>
<feature type="domain" description="Glycosyltransferase subfamily 4-like N-terminal" evidence="1">
    <location>
        <begin position="19"/>
        <end position="187"/>
    </location>
</feature>
<evidence type="ECO:0000259" key="1">
    <source>
        <dbReference type="Pfam" id="PF13439"/>
    </source>
</evidence>
<dbReference type="STRING" id="111780.Sta7437_0892"/>
<evidence type="ECO:0000313" key="2">
    <source>
        <dbReference type="EMBL" id="AFZ34477.1"/>
    </source>
</evidence>
<reference evidence="3" key="1">
    <citation type="journal article" date="2013" name="Proc. Natl. Acad. Sci. U.S.A.">
        <title>Improving the coverage of the cyanobacterial phylum using diversity-driven genome sequencing.</title>
        <authorList>
            <person name="Shih P.M."/>
            <person name="Wu D."/>
            <person name="Latifi A."/>
            <person name="Axen S.D."/>
            <person name="Fewer D.P."/>
            <person name="Talla E."/>
            <person name="Calteau A."/>
            <person name="Cai F."/>
            <person name="Tandeau de Marsac N."/>
            <person name="Rippka R."/>
            <person name="Herdman M."/>
            <person name="Sivonen K."/>
            <person name="Coursin T."/>
            <person name="Laurent T."/>
            <person name="Goodwin L."/>
            <person name="Nolan M."/>
            <person name="Davenport K.W."/>
            <person name="Han C.S."/>
            <person name="Rubin E.M."/>
            <person name="Eisen J.A."/>
            <person name="Woyke T."/>
            <person name="Gugger M."/>
            <person name="Kerfeld C.A."/>
        </authorList>
    </citation>
    <scope>NUCLEOTIDE SEQUENCE [LARGE SCALE GENOMIC DNA]</scope>
    <source>
        <strain evidence="3">ATCC 29371 / PCC 7437</strain>
    </source>
</reference>
<dbReference type="KEGG" id="scs:Sta7437_0892"/>
<sequence length="406" mass="44575">MRIAYICADPGVPVFGQKGCSIHVQEILRSLLKLGHQVTLFAIRLGDHPPEDLAQIPVYRLPPIPKGEQSMREKVALAVNPDLQLELELAGSFDLIYERYSLWSFSGMEYARAKGIPGILEVNAPLIEEQAKHRGLIYCKSAEGVAQRVFTAASKIVAVSAPIKNYLTNYVSPEKIHVIPNGVNCERFASPLLPTFPTNSETFVVGFVGSLKPWHGLSILTDAFTRLHQRVSQSRLLIVGDGPEREKIEADLLARNLQSAVHFTGAVTPNQIPGLLASMNVAVAPYPERTDQRSRLRPGVRLQVGRDFYFSPLKVYEYMAAGLPVVTSSIGQLTDLIEDGINGILCPPGDAEALANALELLWRSPELAMSLGNLARHTVLQNHTWDAIAHEILTLANVNQLVGGFR</sequence>
<dbReference type="GO" id="GO:0016740">
    <property type="term" value="F:transferase activity"/>
    <property type="evidence" value="ECO:0007669"/>
    <property type="project" value="UniProtKB-KW"/>
</dbReference>
<organism evidence="2 3">
    <name type="scientific">Stanieria cyanosphaera (strain ATCC 29371 / PCC 7437)</name>
    <dbReference type="NCBI Taxonomy" id="111780"/>
    <lineage>
        <taxon>Bacteria</taxon>
        <taxon>Bacillati</taxon>
        <taxon>Cyanobacteriota</taxon>
        <taxon>Cyanophyceae</taxon>
        <taxon>Pleurocapsales</taxon>
        <taxon>Dermocarpellaceae</taxon>
        <taxon>Stanieria</taxon>
    </lineage>
</organism>
<protein>
    <submittedName>
        <fullName evidence="2">Glycosyl transferase group 1</fullName>
    </submittedName>
</protein>
<dbReference type="OrthoDB" id="9813214at2"/>
<keyword evidence="2" id="KW-0808">Transferase</keyword>